<reference evidence="1 2" key="1">
    <citation type="journal article" date="2020" name="Antonie Van Leeuwenhoek">
        <title>Rhodopirellula heiligendammensis sp. nov., Rhodopirellula pilleata sp. nov., and Rhodopirellula solitaria sp. nov. isolated from natural or artificial marine surfaces in Northern Germany and California, USA, and emended description of the genus Rhodopirellula.</title>
        <authorList>
            <person name="Kallscheuer N."/>
            <person name="Wiegand S."/>
            <person name="Jogler M."/>
            <person name="Boedeker C."/>
            <person name="Peeters S.H."/>
            <person name="Rast P."/>
            <person name="Heuer A."/>
            <person name="Jetten M.S.M."/>
            <person name="Rohde M."/>
            <person name="Jogler C."/>
        </authorList>
    </citation>
    <scope>NUCLEOTIDE SEQUENCE [LARGE SCALE GENOMIC DNA]</scope>
    <source>
        <strain evidence="1 2">Poly21</strain>
    </source>
</reference>
<evidence type="ECO:0000313" key="1">
    <source>
        <dbReference type="EMBL" id="TWU15422.1"/>
    </source>
</evidence>
<accession>A0A5C6BUA6</accession>
<dbReference type="Proteomes" id="UP000319908">
    <property type="component" value="Unassembled WGS sequence"/>
</dbReference>
<sequence>MPKYLTKVVSTVESPRELKSNHESHRIAECGFWSPASTAHATCHVMSVSIDGLAACPSRPRVRRARHGVLANGVHGRGSIGAAATIDKDRDPSDLARIPPLVDAAHTAGLPAAEINWPGTRESNSFDNSFST</sequence>
<dbReference type="EMBL" id="SJPU01000002">
    <property type="protein sequence ID" value="TWU15422.1"/>
    <property type="molecule type" value="Genomic_DNA"/>
</dbReference>
<comment type="caution">
    <text evidence="1">The sequence shown here is derived from an EMBL/GenBank/DDBJ whole genome shotgun (WGS) entry which is preliminary data.</text>
</comment>
<proteinExistence type="predicted"/>
<gene>
    <name evidence="1" type="ORF">Poly21_26170</name>
</gene>
<protein>
    <submittedName>
        <fullName evidence="1">Uncharacterized protein</fullName>
    </submittedName>
</protein>
<keyword evidence="2" id="KW-1185">Reference proteome</keyword>
<organism evidence="1 2">
    <name type="scientific">Allorhodopirellula heiligendammensis</name>
    <dbReference type="NCBI Taxonomy" id="2714739"/>
    <lineage>
        <taxon>Bacteria</taxon>
        <taxon>Pseudomonadati</taxon>
        <taxon>Planctomycetota</taxon>
        <taxon>Planctomycetia</taxon>
        <taxon>Pirellulales</taxon>
        <taxon>Pirellulaceae</taxon>
        <taxon>Allorhodopirellula</taxon>
    </lineage>
</organism>
<evidence type="ECO:0000313" key="2">
    <source>
        <dbReference type="Proteomes" id="UP000319908"/>
    </source>
</evidence>
<name>A0A5C6BUA6_9BACT</name>
<dbReference type="AlphaFoldDB" id="A0A5C6BUA6"/>